<dbReference type="InterPro" id="IPR036962">
    <property type="entry name" value="Glyco_hydro_3_N_sf"/>
</dbReference>
<reference key="1">
    <citation type="submission" date="2010-11" db="EMBL/GenBank/DDBJ databases">
        <title>The complete genome of Paludibacter propionicigenes DSM 17365.</title>
        <authorList>
            <consortium name="US DOE Joint Genome Institute (JGI-PGF)"/>
            <person name="Lucas S."/>
            <person name="Copeland A."/>
            <person name="Lapidus A."/>
            <person name="Bruce D."/>
            <person name="Goodwin L."/>
            <person name="Pitluck S."/>
            <person name="Kyrpides N."/>
            <person name="Mavromatis K."/>
            <person name="Ivanova N."/>
            <person name="Munk A.C."/>
            <person name="Brettin T."/>
            <person name="Detter J.C."/>
            <person name="Han C."/>
            <person name="Tapia R."/>
            <person name="Land M."/>
            <person name="Hauser L."/>
            <person name="Markowitz V."/>
            <person name="Cheng J.-F."/>
            <person name="Hugenholtz P."/>
            <person name="Woyke T."/>
            <person name="Wu D."/>
            <person name="Gronow S."/>
            <person name="Wellnitz S."/>
            <person name="Brambilla E."/>
            <person name="Klenk H.-P."/>
            <person name="Eisen J.A."/>
        </authorList>
    </citation>
    <scope>NUCLEOTIDE SEQUENCE</scope>
    <source>
        <strain>WB4</strain>
    </source>
</reference>
<dbReference type="Gene3D" id="3.20.20.300">
    <property type="entry name" value="Glycoside hydrolase, family 3, N-terminal domain"/>
    <property type="match status" value="1"/>
</dbReference>
<dbReference type="Gene3D" id="3.40.50.1700">
    <property type="entry name" value="Glycoside hydrolase family 3 C-terminal domain"/>
    <property type="match status" value="1"/>
</dbReference>
<feature type="signal peptide" evidence="4">
    <location>
        <begin position="1"/>
        <end position="21"/>
    </location>
</feature>
<dbReference type="GO" id="GO:0045493">
    <property type="term" value="P:xylan catabolic process"/>
    <property type="evidence" value="ECO:0007669"/>
    <property type="project" value="InterPro"/>
</dbReference>
<dbReference type="Pfam" id="PF00933">
    <property type="entry name" value="Glyco_hydro_3"/>
    <property type="match status" value="1"/>
</dbReference>
<dbReference type="KEGG" id="ppn:Palpr_2120"/>
<dbReference type="InterPro" id="IPR017853">
    <property type="entry name" value="GH"/>
</dbReference>
<dbReference type="AlphaFoldDB" id="E4T6B2"/>
<evidence type="ECO:0000256" key="2">
    <source>
        <dbReference type="ARBA" id="ARBA00022729"/>
    </source>
</evidence>
<keyword evidence="2 4" id="KW-0732">Signal</keyword>
<accession>E4T6B2</accession>
<reference evidence="6 7" key="2">
    <citation type="journal article" date="2011" name="Stand. Genomic Sci.">
        <title>Complete genome sequence of Paludibacter propionicigenes type strain (WB4).</title>
        <authorList>
            <person name="Gronow S."/>
            <person name="Munk C."/>
            <person name="Lapidus A."/>
            <person name="Nolan M."/>
            <person name="Lucas S."/>
            <person name="Hammon N."/>
            <person name="Deshpande S."/>
            <person name="Cheng J.F."/>
            <person name="Tapia R."/>
            <person name="Han C."/>
            <person name="Goodwin L."/>
            <person name="Pitluck S."/>
            <person name="Liolios K."/>
            <person name="Ivanova N."/>
            <person name="Mavromatis K."/>
            <person name="Mikhailova N."/>
            <person name="Pati A."/>
            <person name="Chen A."/>
            <person name="Palaniappan K."/>
            <person name="Land M."/>
            <person name="Hauser L."/>
            <person name="Chang Y.J."/>
            <person name="Jeffries C.D."/>
            <person name="Brambilla E."/>
            <person name="Rohde M."/>
            <person name="Goker M."/>
            <person name="Detter J.C."/>
            <person name="Woyke T."/>
            <person name="Bristow J."/>
            <person name="Eisen J.A."/>
            <person name="Markowitz V."/>
            <person name="Hugenholtz P."/>
            <person name="Kyrpides N.C."/>
            <person name="Klenk H.P."/>
        </authorList>
    </citation>
    <scope>NUCLEOTIDE SEQUENCE [LARGE SCALE GENOMIC DNA]</scope>
    <source>
        <strain evidence="7">DSM 17365 / JCM 13257 / WB4</strain>
    </source>
</reference>
<feature type="domain" description="Fibronectin type III-like" evidence="5">
    <location>
        <begin position="641"/>
        <end position="711"/>
    </location>
</feature>
<dbReference type="InterPro" id="IPR002772">
    <property type="entry name" value="Glyco_hydro_3_C"/>
</dbReference>
<dbReference type="GO" id="GO:0009044">
    <property type="term" value="F:xylan 1,4-beta-xylosidase activity"/>
    <property type="evidence" value="ECO:0007669"/>
    <property type="project" value="InterPro"/>
</dbReference>
<dbReference type="InterPro" id="IPR013783">
    <property type="entry name" value="Ig-like_fold"/>
</dbReference>
<dbReference type="CAZy" id="GH3">
    <property type="family name" value="Glycoside Hydrolase Family 3"/>
</dbReference>
<dbReference type="PANTHER" id="PTHR42721:SF3">
    <property type="entry name" value="BETA-D-XYLOSIDASE 5-RELATED"/>
    <property type="match status" value="1"/>
</dbReference>
<dbReference type="EMBL" id="CP002345">
    <property type="protein sequence ID" value="ADQ80256.1"/>
    <property type="molecule type" value="Genomic_DNA"/>
</dbReference>
<keyword evidence="7" id="KW-1185">Reference proteome</keyword>
<dbReference type="Pfam" id="PF01915">
    <property type="entry name" value="Glyco_hydro_3_C"/>
    <property type="match status" value="1"/>
</dbReference>
<dbReference type="eggNOG" id="COG1472">
    <property type="taxonomic scope" value="Bacteria"/>
</dbReference>
<evidence type="ECO:0000256" key="1">
    <source>
        <dbReference type="ARBA" id="ARBA00005336"/>
    </source>
</evidence>
<dbReference type="RefSeq" id="WP_013445625.1">
    <property type="nucleotide sequence ID" value="NC_014734.1"/>
</dbReference>
<dbReference type="GO" id="GO:0046556">
    <property type="term" value="F:alpha-L-arabinofuranosidase activity"/>
    <property type="evidence" value="ECO:0007669"/>
    <property type="project" value="TreeGrafter"/>
</dbReference>
<dbReference type="SUPFAM" id="SSF51445">
    <property type="entry name" value="(Trans)glycosidases"/>
    <property type="match status" value="1"/>
</dbReference>
<dbReference type="InterPro" id="IPR044993">
    <property type="entry name" value="BXL"/>
</dbReference>
<evidence type="ECO:0000259" key="5">
    <source>
        <dbReference type="SMART" id="SM01217"/>
    </source>
</evidence>
<protein>
    <submittedName>
        <fullName evidence="6">Glycoside hydrolase family 3 domain protein</fullName>
    </submittedName>
</protein>
<dbReference type="HOGENOM" id="CLU_004542_5_3_10"/>
<dbReference type="Gene3D" id="2.60.40.10">
    <property type="entry name" value="Immunoglobulins"/>
    <property type="match status" value="1"/>
</dbReference>
<comment type="similarity">
    <text evidence="1">Belongs to the glycosyl hydrolase 3 family.</text>
</comment>
<evidence type="ECO:0000313" key="6">
    <source>
        <dbReference type="EMBL" id="ADQ80256.1"/>
    </source>
</evidence>
<organism evidence="6 7">
    <name type="scientific">Paludibacter propionicigenes (strain DSM 17365 / JCM 13257 / WB4)</name>
    <dbReference type="NCBI Taxonomy" id="694427"/>
    <lineage>
        <taxon>Bacteria</taxon>
        <taxon>Pseudomonadati</taxon>
        <taxon>Bacteroidota</taxon>
        <taxon>Bacteroidia</taxon>
        <taxon>Bacteroidales</taxon>
        <taxon>Paludibacteraceae</taxon>
        <taxon>Paludibacter</taxon>
    </lineage>
</organism>
<dbReference type="InterPro" id="IPR026891">
    <property type="entry name" value="Fn3-like"/>
</dbReference>
<proteinExistence type="inferred from homology"/>
<dbReference type="STRING" id="694427.Palpr_2120"/>
<dbReference type="FunFam" id="2.60.40.10:FF:000495">
    <property type="entry name" value="Periplasmic beta-glucosidase"/>
    <property type="match status" value="1"/>
</dbReference>
<dbReference type="SMART" id="SM01217">
    <property type="entry name" value="Fn3_like"/>
    <property type="match status" value="1"/>
</dbReference>
<dbReference type="GO" id="GO:0031222">
    <property type="term" value="P:arabinan catabolic process"/>
    <property type="evidence" value="ECO:0007669"/>
    <property type="project" value="TreeGrafter"/>
</dbReference>
<evidence type="ECO:0000313" key="7">
    <source>
        <dbReference type="Proteomes" id="UP000008718"/>
    </source>
</evidence>
<feature type="chain" id="PRO_5003187684" evidence="4">
    <location>
        <begin position="22"/>
        <end position="727"/>
    </location>
</feature>
<name>E4T6B2_PALPW</name>
<dbReference type="Proteomes" id="UP000008718">
    <property type="component" value="Chromosome"/>
</dbReference>
<dbReference type="Pfam" id="PF14310">
    <property type="entry name" value="Fn3-like"/>
    <property type="match status" value="1"/>
</dbReference>
<dbReference type="InterPro" id="IPR001764">
    <property type="entry name" value="Glyco_hydro_3_N"/>
</dbReference>
<dbReference type="SUPFAM" id="SSF52279">
    <property type="entry name" value="Beta-D-glucan exohydrolase, C-terminal domain"/>
    <property type="match status" value="1"/>
</dbReference>
<sequence length="727" mass="80066">MKTHTILLIFALSLMRLQAVSQTTFPFQNTGLPDNERLDNLLSLMTLDEKVNALSTNLGVPRLGIRNTGHSEGLHGMALGGPGNWGGSERGVAKTYPTTIFPQAYGLGETWDTELIQKVADIEATEIRFYAQNANLQKGGMVMRAPNADLARDPRWGRTEESYGEDAFLGSRLTVAFVKGLQGNDPKYWKSASLMKHFLANSNEDGRDSTSSNFDERLFREYYSFPFYKGITEGGSRAFMASYNAWNGVPMTVNPILKKIARDEWGNNGIICTDGGALSLLVNAHHAFPTLTEGAAAVVKASVGQFLDNFRSYIYEALKKGLLTEKNIDNVIRGNFYVALKLGLLDADQSKVPYTGIGVTDTVSPWNKQDTKAFVRKVTAKSVVLLKNTAGLLPLNKSKIKSIAVIGPRANEVLLDWYSGTPPYAVSILQGIKNAVGKDIEVFYAPSDEMDKATLAARKADVAIVCVGNHPYGTDARWKISPVPSDGREAVDRKSITLEQEDLVKLVMQANPKTVMVLVSNFPFAINWSQENVPAILHVTNNSQELGNGLADVIFGDVSPAGRTTQTWVKSITDLPPMMDYDIRHGRTYQYFKSKPLYPFGFGLSYTSFEYSGLETSNPTLTDSIFVSVKVKNIGKRDGDEVIQLYVSYPDSKVERPMKQLKGFKRVFIPAGKSKTVEIPLKASDVAYWDIAKHAFVTEKSKLKLMIGSSSADIKLTKVLPLTPKGE</sequence>
<dbReference type="InterPro" id="IPR036881">
    <property type="entry name" value="Glyco_hydro_3_C_sf"/>
</dbReference>
<dbReference type="GO" id="GO:0008422">
    <property type="term" value="F:beta-glucosidase activity"/>
    <property type="evidence" value="ECO:0007669"/>
    <property type="project" value="UniProtKB-ARBA"/>
</dbReference>
<gene>
    <name evidence="6" type="ordered locus">Palpr_2120</name>
</gene>
<dbReference type="PANTHER" id="PTHR42721">
    <property type="entry name" value="SUGAR HYDROLASE-RELATED"/>
    <property type="match status" value="1"/>
</dbReference>
<evidence type="ECO:0000256" key="4">
    <source>
        <dbReference type="SAM" id="SignalP"/>
    </source>
</evidence>
<evidence type="ECO:0000256" key="3">
    <source>
        <dbReference type="ARBA" id="ARBA00022801"/>
    </source>
</evidence>
<keyword evidence="3 6" id="KW-0378">Hydrolase</keyword>